<reference evidence="1 2" key="1">
    <citation type="submission" date="2019-04" db="EMBL/GenBank/DDBJ databases">
        <title>Chromosome genome assembly for Takifugu flavidus.</title>
        <authorList>
            <person name="Xiao S."/>
        </authorList>
    </citation>
    <scope>NUCLEOTIDE SEQUENCE [LARGE SCALE GENOMIC DNA]</scope>
    <source>
        <strain evidence="1">HTHZ2018</strain>
        <tissue evidence="1">Muscle</tissue>
    </source>
</reference>
<evidence type="ECO:0008006" key="3">
    <source>
        <dbReference type="Google" id="ProtNLM"/>
    </source>
</evidence>
<sequence>MKKKIQSEKVESEDDVVLHSCTSSFCLHCLDLGPLPEAWESEGPAQDLSCSEDCALLDRDLWCGSWYLLEPSTQPLVLLMLLSLRIATSITTTVLLANERFHINNEPVRTILEKPIKSLGRWYSAELKDSKQVEQLKQDTISGLKQIKSTALPGKLKLWCFQFGLLPWLMWPISIYEVTLSHANRLERLVEEYKCAKARLEMTLTESRDPFVRGAAPTLATGRKWKPSAAVAEAKTSLRHRDIVGHVQHGRNGLGIEATTPTWQKATPAERRHMVVEEVRHPEEAARWAKAVSQAQQGCWMKWEGVERRRITWSELWSMESSRLSFTIRAVYDVLPSPTNLRLWYGEEPACPQCAAPASLKHILVGCKISLTQGRYTWRHNQVLKCLAAELEKRRVKINSMPPNSQPVAPWKMSFVRGGEKQGSKPAPPEAGALTVARDWEMRVDLSQRLIFSSEVAVPNLRPDLVLWSKFCWRVFIVELTVPWEEAISEAYERKRLRYANLAAEAEERGWSVKVWPVEVGCRGFVSRTTTKLLKEMGIRGQAQRRAVKELAATAEQSSHWLWLKRRDILWVAKSSCGAIVQHTHPGLISLW</sequence>
<evidence type="ECO:0000313" key="1">
    <source>
        <dbReference type="EMBL" id="TWW57325.1"/>
    </source>
</evidence>
<accession>A0A5C6MRA2</accession>
<name>A0A5C6MRA2_9TELE</name>
<proteinExistence type="predicted"/>
<gene>
    <name evidence="1" type="ORF">D4764_07G0000440</name>
</gene>
<comment type="caution">
    <text evidence="1">The sequence shown here is derived from an EMBL/GenBank/DDBJ whole genome shotgun (WGS) entry which is preliminary data.</text>
</comment>
<dbReference type="EMBL" id="RHFK02000020">
    <property type="protein sequence ID" value="TWW57325.1"/>
    <property type="molecule type" value="Genomic_DNA"/>
</dbReference>
<dbReference type="AlphaFoldDB" id="A0A5C6MRA2"/>
<evidence type="ECO:0000313" key="2">
    <source>
        <dbReference type="Proteomes" id="UP000324091"/>
    </source>
</evidence>
<dbReference type="Proteomes" id="UP000324091">
    <property type="component" value="Chromosome 7"/>
</dbReference>
<protein>
    <recommendedName>
        <fullName evidence="3">Reverse transcriptase zinc-binding domain-containing protein</fullName>
    </recommendedName>
</protein>
<keyword evidence="2" id="KW-1185">Reference proteome</keyword>
<organism evidence="1 2">
    <name type="scientific">Takifugu flavidus</name>
    <name type="common">sansaifugu</name>
    <dbReference type="NCBI Taxonomy" id="433684"/>
    <lineage>
        <taxon>Eukaryota</taxon>
        <taxon>Metazoa</taxon>
        <taxon>Chordata</taxon>
        <taxon>Craniata</taxon>
        <taxon>Vertebrata</taxon>
        <taxon>Euteleostomi</taxon>
        <taxon>Actinopterygii</taxon>
        <taxon>Neopterygii</taxon>
        <taxon>Teleostei</taxon>
        <taxon>Neoteleostei</taxon>
        <taxon>Acanthomorphata</taxon>
        <taxon>Eupercaria</taxon>
        <taxon>Tetraodontiformes</taxon>
        <taxon>Tetradontoidea</taxon>
        <taxon>Tetraodontidae</taxon>
        <taxon>Takifugu</taxon>
    </lineage>
</organism>